<name>A0A250DQ92_9BURK</name>
<dbReference type="RefSeq" id="WP_095746356.1">
    <property type="nucleotide sequence ID" value="NZ_CP023284.1"/>
</dbReference>
<evidence type="ECO:0000313" key="2">
    <source>
        <dbReference type="Proteomes" id="UP000217154"/>
    </source>
</evidence>
<dbReference type="Proteomes" id="UP000217154">
    <property type="component" value="Chromosome"/>
</dbReference>
<dbReference type="Pfam" id="PF02566">
    <property type="entry name" value="OsmC"/>
    <property type="match status" value="1"/>
</dbReference>
<dbReference type="KEGG" id="vbo:CKY39_24875"/>
<dbReference type="PANTHER" id="PTHR39624:SF2">
    <property type="entry name" value="OSMC-LIKE PROTEIN"/>
    <property type="match status" value="1"/>
</dbReference>
<dbReference type="Gene3D" id="3.30.300.20">
    <property type="match status" value="1"/>
</dbReference>
<dbReference type="AlphaFoldDB" id="A0A250DQ92"/>
<protein>
    <submittedName>
        <fullName evidence="1">Osmotically inducible protein OsmC</fullName>
    </submittedName>
</protein>
<gene>
    <name evidence="1" type="ORF">CKY39_24875</name>
</gene>
<sequence length="133" mass="14565">MTLSIRRDGTTGTRHILKIRNHEIPVDASPAGGGSDGGAEPHDLYDASLAACKALTVLLYARRKGIPVEDIEVVVDRDDSEERKGIYRLKSGLRLTGDLSEAQRDELLRVAGKCPVHKLMTEVKTEIETGWAD</sequence>
<proteinExistence type="predicted"/>
<dbReference type="InterPro" id="IPR036102">
    <property type="entry name" value="OsmC/Ohrsf"/>
</dbReference>
<accession>A0A250DQ92</accession>
<dbReference type="EMBL" id="CP023284">
    <property type="protein sequence ID" value="ATA56113.1"/>
    <property type="molecule type" value="Genomic_DNA"/>
</dbReference>
<dbReference type="PANTHER" id="PTHR39624">
    <property type="entry name" value="PROTEIN INVOLVED IN RIMO-MEDIATED BETA-METHYLTHIOLATION OF RIBOSOMAL PROTEIN S12 YCAO"/>
    <property type="match status" value="1"/>
</dbReference>
<dbReference type="SUPFAM" id="SSF82784">
    <property type="entry name" value="OsmC-like"/>
    <property type="match status" value="1"/>
</dbReference>
<evidence type="ECO:0000313" key="1">
    <source>
        <dbReference type="EMBL" id="ATA56113.1"/>
    </source>
</evidence>
<dbReference type="InterPro" id="IPR003718">
    <property type="entry name" value="OsmC/Ohr_fam"/>
</dbReference>
<dbReference type="InterPro" id="IPR015946">
    <property type="entry name" value="KH_dom-like_a/b"/>
</dbReference>
<reference evidence="1 2" key="1">
    <citation type="submission" date="2017-09" db="EMBL/GenBank/DDBJ databases">
        <title>The diverse metabolic capabilities of V. boronicumulans make it an excellent choice for continued studies on novel biodegradation.</title>
        <authorList>
            <person name="Sun S."/>
        </authorList>
    </citation>
    <scope>NUCLEOTIDE SEQUENCE [LARGE SCALE GENOMIC DNA]</scope>
    <source>
        <strain evidence="1 2">J1</strain>
    </source>
</reference>
<organism evidence="1 2">
    <name type="scientific">Variovorax boronicumulans</name>
    <dbReference type="NCBI Taxonomy" id="436515"/>
    <lineage>
        <taxon>Bacteria</taxon>
        <taxon>Pseudomonadati</taxon>
        <taxon>Pseudomonadota</taxon>
        <taxon>Betaproteobacteria</taxon>
        <taxon>Burkholderiales</taxon>
        <taxon>Comamonadaceae</taxon>
        <taxon>Variovorax</taxon>
    </lineage>
</organism>